<protein>
    <submittedName>
        <fullName evidence="2">Uncharacterized protein</fullName>
    </submittedName>
</protein>
<organism evidence="2 3">
    <name type="scientific">Tsuneonella flava</name>
    <dbReference type="NCBI Taxonomy" id="2055955"/>
    <lineage>
        <taxon>Bacteria</taxon>
        <taxon>Pseudomonadati</taxon>
        <taxon>Pseudomonadota</taxon>
        <taxon>Alphaproteobacteria</taxon>
        <taxon>Sphingomonadales</taxon>
        <taxon>Erythrobacteraceae</taxon>
        <taxon>Tsuneonella</taxon>
    </lineage>
</organism>
<reference evidence="2 3" key="1">
    <citation type="submission" date="2020-09" db="EMBL/GenBank/DDBJ databases">
        <title>Complete genome sequence of altererythrobacter flavus SS-21NJ, isolated from Dongying oil sludge in Shandong province.</title>
        <authorList>
            <person name="Sun S."/>
            <person name="Zhang Z."/>
        </authorList>
    </citation>
    <scope>NUCLEOTIDE SEQUENCE [LARGE SCALE GENOMIC DNA]</scope>
    <source>
        <strain evidence="2 3">SS-21NJ</strain>
    </source>
</reference>
<dbReference type="Proteomes" id="UP000663637">
    <property type="component" value="Chromosome"/>
</dbReference>
<keyword evidence="1" id="KW-0812">Transmembrane</keyword>
<evidence type="ECO:0000313" key="2">
    <source>
        <dbReference type="EMBL" id="QSB43502.1"/>
    </source>
</evidence>
<feature type="transmembrane region" description="Helical" evidence="1">
    <location>
        <begin position="25"/>
        <end position="44"/>
    </location>
</feature>
<dbReference type="RefSeq" id="WP_205440872.1">
    <property type="nucleotide sequence ID" value="NZ_CP061510.1"/>
</dbReference>
<feature type="transmembrane region" description="Helical" evidence="1">
    <location>
        <begin position="89"/>
        <end position="110"/>
    </location>
</feature>
<evidence type="ECO:0000256" key="1">
    <source>
        <dbReference type="SAM" id="Phobius"/>
    </source>
</evidence>
<sequence length="190" mass="20740">MENCNGKFYLNAMEYLRPFTFNEKFAAGLLVLFCPIYLAAAVSLEPSDNLGKLAAWQVAWAVITLVAFATAAATVFLKPEHHPSRVRMVLGRILPLFAMGVAILLSSFAMDALLSNRMQAFANSHQHELAGKAPQAVIYLEGIPDGGVAIVRSPGRNPEGFSQAVMIDLTGERIKSCKPLNDTDWACHFD</sequence>
<keyword evidence="3" id="KW-1185">Reference proteome</keyword>
<evidence type="ECO:0000313" key="3">
    <source>
        <dbReference type="Proteomes" id="UP000663637"/>
    </source>
</evidence>
<keyword evidence="1" id="KW-0472">Membrane</keyword>
<accession>A0ABX7K6D8</accession>
<keyword evidence="1" id="KW-1133">Transmembrane helix</keyword>
<feature type="transmembrane region" description="Helical" evidence="1">
    <location>
        <begin position="56"/>
        <end position="77"/>
    </location>
</feature>
<name>A0ABX7K6D8_9SPHN</name>
<dbReference type="EMBL" id="CP061510">
    <property type="protein sequence ID" value="QSB43502.1"/>
    <property type="molecule type" value="Genomic_DNA"/>
</dbReference>
<gene>
    <name evidence="2" type="ORF">IDJ81_08865</name>
</gene>
<proteinExistence type="predicted"/>